<proteinExistence type="predicted"/>
<feature type="region of interest" description="Disordered" evidence="1">
    <location>
        <begin position="183"/>
        <end position="289"/>
    </location>
</feature>
<evidence type="ECO:0000256" key="1">
    <source>
        <dbReference type="SAM" id="MobiDB-lite"/>
    </source>
</evidence>
<dbReference type="EMBL" id="CAJNDS010002338">
    <property type="protein sequence ID" value="CAE7439471.1"/>
    <property type="molecule type" value="Genomic_DNA"/>
</dbReference>
<protein>
    <submittedName>
        <fullName evidence="2">C07A9.2 protein</fullName>
    </submittedName>
</protein>
<name>A0A812RI06_9DINO</name>
<gene>
    <name evidence="2" type="primary">C07A9.2</name>
    <name evidence="2" type="ORF">SNAT2548_LOCUS23877</name>
</gene>
<reference evidence="2" key="1">
    <citation type="submission" date="2021-02" db="EMBL/GenBank/DDBJ databases">
        <authorList>
            <person name="Dougan E. K."/>
            <person name="Rhodes N."/>
            <person name="Thang M."/>
            <person name="Chan C."/>
        </authorList>
    </citation>
    <scope>NUCLEOTIDE SEQUENCE</scope>
</reference>
<dbReference type="AlphaFoldDB" id="A0A812RI06"/>
<feature type="compositionally biased region" description="Basic and acidic residues" evidence="1">
    <location>
        <begin position="198"/>
        <end position="209"/>
    </location>
</feature>
<evidence type="ECO:0000313" key="2">
    <source>
        <dbReference type="EMBL" id="CAE7439471.1"/>
    </source>
</evidence>
<keyword evidence="3" id="KW-1185">Reference proteome</keyword>
<dbReference type="Proteomes" id="UP000604046">
    <property type="component" value="Unassembled WGS sequence"/>
</dbReference>
<evidence type="ECO:0000313" key="3">
    <source>
        <dbReference type="Proteomes" id="UP000604046"/>
    </source>
</evidence>
<organism evidence="2 3">
    <name type="scientific">Symbiodinium natans</name>
    <dbReference type="NCBI Taxonomy" id="878477"/>
    <lineage>
        <taxon>Eukaryota</taxon>
        <taxon>Sar</taxon>
        <taxon>Alveolata</taxon>
        <taxon>Dinophyceae</taxon>
        <taxon>Suessiales</taxon>
        <taxon>Symbiodiniaceae</taxon>
        <taxon>Symbiodinium</taxon>
    </lineage>
</organism>
<comment type="caution">
    <text evidence="2">The sequence shown here is derived from an EMBL/GenBank/DDBJ whole genome shotgun (WGS) entry which is preliminary data.</text>
</comment>
<sequence length="315" mass="34517">MTEGEGLTIDAIREVIKGELRVERRELKTELMVEVKGAVERVEQVEQCVSSQLANTLRLLQELTDKHLAQGETLQKIEEAQQHQKDVLNTLTNDNLAINTRLALLEGKFGQWQSGKGGGSNAPSSAEPSEEGRRPALIMGGWKEDTPAAETLQHAQQAAATLQLEINMKDAFVPGVRRGYAIIPLPHGHDPQGPASPEKGERLQRHTGDQARWTTPTPLARNLPEPCPTSKSPPSREDQTPGAGLGSTARQRGGRVRHWNGLAQRGEDRSSATAQPHTTSTPAGSGWVDLPAIAKLLRLDEEEVKKHWSSIRREL</sequence>
<accession>A0A812RI06</accession>
<feature type="region of interest" description="Disordered" evidence="1">
    <location>
        <begin position="112"/>
        <end position="133"/>
    </location>
</feature>
<feature type="compositionally biased region" description="Polar residues" evidence="1">
    <location>
        <begin position="271"/>
        <end position="283"/>
    </location>
</feature>